<dbReference type="EMBL" id="CAKOGP040002014">
    <property type="protein sequence ID" value="CAJ1959729.1"/>
    <property type="molecule type" value="Genomic_DNA"/>
</dbReference>
<gene>
    <name evidence="2" type="ORF">CYCCA115_LOCUS18148</name>
</gene>
<accession>A0AAD2G1V7</accession>
<name>A0AAD2G1V7_9STRA</name>
<keyword evidence="1" id="KW-0812">Transmembrane</keyword>
<sequence>MIEEDSQWTHQLKRQRMVIIFILAPILYDWIVFGSTRNLTTGAFTSKARKPLLRRVDQMTNWEMISDKLCPSMIPQSTKYARHPLFDLAQKEILQNNISSNIPTDWATTKSFRLSIWKCANTQIRRFEDGIFDKTNTVPFQFRRTTKTRKSQSKSKNKHYKLYDCIVAAIRDPISHFLSGYNEIEWRINEELKNPRESIAKEWPFGSLIPGSMERFDQFVADLVTCPIGKNLPGIVDKHPRNLEIEHVYSMSAILRLLDKDTYIPKSRVNFHYLPTLANLNETWAPFVLSSCPRAFSNETRTKLLTTPMRPERWHESTKDQLGTYKVAKAAMKKEGPTAKALCALHLMDYACWQDLPDGVPKVCMDLYLDYHKRGLLL</sequence>
<dbReference type="Proteomes" id="UP001295423">
    <property type="component" value="Unassembled WGS sequence"/>
</dbReference>
<feature type="transmembrane region" description="Helical" evidence="1">
    <location>
        <begin position="17"/>
        <end position="33"/>
    </location>
</feature>
<comment type="caution">
    <text evidence="2">The sequence shown here is derived from an EMBL/GenBank/DDBJ whole genome shotgun (WGS) entry which is preliminary data.</text>
</comment>
<dbReference type="AlphaFoldDB" id="A0AAD2G1V7"/>
<protein>
    <submittedName>
        <fullName evidence="2">Uncharacterized protein</fullName>
    </submittedName>
</protein>
<reference evidence="2" key="1">
    <citation type="submission" date="2023-08" db="EMBL/GenBank/DDBJ databases">
        <authorList>
            <person name="Audoor S."/>
            <person name="Bilcke G."/>
        </authorList>
    </citation>
    <scope>NUCLEOTIDE SEQUENCE</scope>
</reference>
<evidence type="ECO:0000313" key="2">
    <source>
        <dbReference type="EMBL" id="CAJ1959729.1"/>
    </source>
</evidence>
<keyword evidence="1" id="KW-0472">Membrane</keyword>
<evidence type="ECO:0000313" key="3">
    <source>
        <dbReference type="Proteomes" id="UP001295423"/>
    </source>
</evidence>
<organism evidence="2 3">
    <name type="scientific">Cylindrotheca closterium</name>
    <dbReference type="NCBI Taxonomy" id="2856"/>
    <lineage>
        <taxon>Eukaryota</taxon>
        <taxon>Sar</taxon>
        <taxon>Stramenopiles</taxon>
        <taxon>Ochrophyta</taxon>
        <taxon>Bacillariophyta</taxon>
        <taxon>Bacillariophyceae</taxon>
        <taxon>Bacillariophycidae</taxon>
        <taxon>Bacillariales</taxon>
        <taxon>Bacillariaceae</taxon>
        <taxon>Cylindrotheca</taxon>
    </lineage>
</organism>
<keyword evidence="1" id="KW-1133">Transmembrane helix</keyword>
<evidence type="ECO:0000256" key="1">
    <source>
        <dbReference type="SAM" id="Phobius"/>
    </source>
</evidence>
<keyword evidence="3" id="KW-1185">Reference proteome</keyword>
<proteinExistence type="predicted"/>